<organism evidence="1 2">
    <name type="scientific">Nocardia tenerifensis</name>
    <dbReference type="NCBI Taxonomy" id="228006"/>
    <lineage>
        <taxon>Bacteria</taxon>
        <taxon>Bacillati</taxon>
        <taxon>Actinomycetota</taxon>
        <taxon>Actinomycetes</taxon>
        <taxon>Mycobacteriales</taxon>
        <taxon>Nocardiaceae</taxon>
        <taxon>Nocardia</taxon>
    </lineage>
</organism>
<gene>
    <name evidence="1" type="ORF">DFR70_108259</name>
</gene>
<dbReference type="Proteomes" id="UP000247569">
    <property type="component" value="Unassembled WGS sequence"/>
</dbReference>
<comment type="caution">
    <text evidence="1">The sequence shown here is derived from an EMBL/GenBank/DDBJ whole genome shotgun (WGS) entry which is preliminary data.</text>
</comment>
<dbReference type="EMBL" id="QJKF01000008">
    <property type="protein sequence ID" value="PXX61701.1"/>
    <property type="molecule type" value="Genomic_DNA"/>
</dbReference>
<sequence length="162" mass="17614">MPEHPRIADTGRYADLLDAAVHDPAVRDGAMYDAAVYADAEPDPPETPDFETFTTGEAASRGGGIVVAATDSGLPTMVRVTPGQLRRDPAELAADVLRLCRLATDRAGLRRREYLTGLGLGEDALRLLGLPTTQTLERAELADEAEHEYEPRSWLDQDGGRW</sequence>
<protein>
    <submittedName>
        <fullName evidence="1">Uncharacterized protein</fullName>
    </submittedName>
</protein>
<dbReference type="RefSeq" id="WP_083894881.1">
    <property type="nucleotide sequence ID" value="NZ_QJKF01000008.1"/>
</dbReference>
<evidence type="ECO:0000313" key="1">
    <source>
        <dbReference type="EMBL" id="PXX61701.1"/>
    </source>
</evidence>
<dbReference type="AlphaFoldDB" id="A0A318K144"/>
<keyword evidence="2" id="KW-1185">Reference proteome</keyword>
<proteinExistence type="predicted"/>
<evidence type="ECO:0000313" key="2">
    <source>
        <dbReference type="Proteomes" id="UP000247569"/>
    </source>
</evidence>
<reference evidence="1 2" key="1">
    <citation type="submission" date="2018-05" db="EMBL/GenBank/DDBJ databases">
        <title>Genomic Encyclopedia of Type Strains, Phase IV (KMG-IV): sequencing the most valuable type-strain genomes for metagenomic binning, comparative biology and taxonomic classification.</title>
        <authorList>
            <person name="Goeker M."/>
        </authorList>
    </citation>
    <scope>NUCLEOTIDE SEQUENCE [LARGE SCALE GENOMIC DNA]</scope>
    <source>
        <strain evidence="1 2">DSM 44704</strain>
    </source>
</reference>
<name>A0A318K144_9NOCA</name>
<accession>A0A318K144</accession>